<accession>A0A8J3WHQ9</accession>
<feature type="modified residue" description="4-aspartylphosphate" evidence="5">
    <location>
        <position position="71"/>
    </location>
</feature>
<dbReference type="GO" id="GO:0006355">
    <property type="term" value="P:regulation of DNA-templated transcription"/>
    <property type="evidence" value="ECO:0007669"/>
    <property type="project" value="InterPro"/>
</dbReference>
<protein>
    <submittedName>
        <fullName evidence="8">DNA-binding response regulator</fullName>
    </submittedName>
</protein>
<dbReference type="SUPFAM" id="SSF46894">
    <property type="entry name" value="C-terminal effector domain of the bipartite response regulators"/>
    <property type="match status" value="1"/>
</dbReference>
<dbReference type="InterPro" id="IPR000792">
    <property type="entry name" value="Tscrpt_reg_LuxR_C"/>
</dbReference>
<dbReference type="CDD" id="cd17535">
    <property type="entry name" value="REC_NarL-like"/>
    <property type="match status" value="1"/>
</dbReference>
<feature type="domain" description="HTH luxR-type" evidence="6">
    <location>
        <begin position="170"/>
        <end position="235"/>
    </location>
</feature>
<dbReference type="PROSITE" id="PS50043">
    <property type="entry name" value="HTH_LUXR_2"/>
    <property type="match status" value="1"/>
</dbReference>
<dbReference type="Proteomes" id="UP000619788">
    <property type="component" value="Unassembled WGS sequence"/>
</dbReference>
<dbReference type="Pfam" id="PF00072">
    <property type="entry name" value="Response_reg"/>
    <property type="match status" value="1"/>
</dbReference>
<evidence type="ECO:0000313" key="9">
    <source>
        <dbReference type="Proteomes" id="UP000619788"/>
    </source>
</evidence>
<keyword evidence="4" id="KW-0804">Transcription</keyword>
<feature type="domain" description="Response regulatory" evidence="7">
    <location>
        <begin position="20"/>
        <end position="148"/>
    </location>
</feature>
<evidence type="ECO:0000256" key="1">
    <source>
        <dbReference type="ARBA" id="ARBA00022553"/>
    </source>
</evidence>
<dbReference type="SMART" id="SM00421">
    <property type="entry name" value="HTH_LUXR"/>
    <property type="match status" value="1"/>
</dbReference>
<dbReference type="PRINTS" id="PR00038">
    <property type="entry name" value="HTHLUXR"/>
</dbReference>
<gene>
    <name evidence="8" type="ORF">Psi01_15190</name>
</gene>
<evidence type="ECO:0000256" key="5">
    <source>
        <dbReference type="PROSITE-ProRule" id="PRU00169"/>
    </source>
</evidence>
<dbReference type="PROSITE" id="PS50110">
    <property type="entry name" value="RESPONSE_REGULATORY"/>
    <property type="match status" value="1"/>
</dbReference>
<keyword evidence="9" id="KW-1185">Reference proteome</keyword>
<dbReference type="InterPro" id="IPR039420">
    <property type="entry name" value="WalR-like"/>
</dbReference>
<evidence type="ECO:0000259" key="7">
    <source>
        <dbReference type="PROSITE" id="PS50110"/>
    </source>
</evidence>
<dbReference type="CDD" id="cd06170">
    <property type="entry name" value="LuxR_C_like"/>
    <property type="match status" value="1"/>
</dbReference>
<dbReference type="EMBL" id="BOOJ01000014">
    <property type="protein sequence ID" value="GIH90889.1"/>
    <property type="molecule type" value="Genomic_DNA"/>
</dbReference>
<keyword evidence="2" id="KW-0805">Transcription regulation</keyword>
<name>A0A8J3WHQ9_9ACTN</name>
<dbReference type="InterPro" id="IPR011006">
    <property type="entry name" value="CheY-like_superfamily"/>
</dbReference>
<dbReference type="PANTHER" id="PTHR43214">
    <property type="entry name" value="TWO-COMPONENT RESPONSE REGULATOR"/>
    <property type="match status" value="1"/>
</dbReference>
<keyword evidence="1 5" id="KW-0597">Phosphoprotein</keyword>
<evidence type="ECO:0000256" key="2">
    <source>
        <dbReference type="ARBA" id="ARBA00023015"/>
    </source>
</evidence>
<dbReference type="PANTHER" id="PTHR43214:SF24">
    <property type="entry name" value="TRANSCRIPTIONAL REGULATORY PROTEIN NARL-RELATED"/>
    <property type="match status" value="1"/>
</dbReference>
<reference evidence="8 9" key="1">
    <citation type="submission" date="2021-01" db="EMBL/GenBank/DDBJ databases">
        <title>Whole genome shotgun sequence of Planobispora siamensis NBRC 107568.</title>
        <authorList>
            <person name="Komaki H."/>
            <person name="Tamura T."/>
        </authorList>
    </citation>
    <scope>NUCLEOTIDE SEQUENCE [LARGE SCALE GENOMIC DNA]</scope>
    <source>
        <strain evidence="8 9">NBRC 107568</strain>
    </source>
</reference>
<proteinExistence type="predicted"/>
<organism evidence="8 9">
    <name type="scientific">Planobispora siamensis</name>
    <dbReference type="NCBI Taxonomy" id="936338"/>
    <lineage>
        <taxon>Bacteria</taxon>
        <taxon>Bacillati</taxon>
        <taxon>Actinomycetota</taxon>
        <taxon>Actinomycetes</taxon>
        <taxon>Streptosporangiales</taxon>
        <taxon>Streptosporangiaceae</taxon>
        <taxon>Planobispora</taxon>
    </lineage>
</organism>
<evidence type="ECO:0000259" key="6">
    <source>
        <dbReference type="PROSITE" id="PS50043"/>
    </source>
</evidence>
<dbReference type="Pfam" id="PF00196">
    <property type="entry name" value="GerE"/>
    <property type="match status" value="1"/>
</dbReference>
<dbReference type="InterPro" id="IPR001789">
    <property type="entry name" value="Sig_transdc_resp-reg_receiver"/>
</dbReference>
<dbReference type="InterPro" id="IPR058245">
    <property type="entry name" value="NreC/VraR/RcsB-like_REC"/>
</dbReference>
<dbReference type="AlphaFoldDB" id="A0A8J3WHQ9"/>
<keyword evidence="3 8" id="KW-0238">DNA-binding</keyword>
<evidence type="ECO:0000256" key="3">
    <source>
        <dbReference type="ARBA" id="ARBA00023125"/>
    </source>
</evidence>
<dbReference type="Gene3D" id="3.40.50.2300">
    <property type="match status" value="1"/>
</dbReference>
<dbReference type="GO" id="GO:0003677">
    <property type="term" value="F:DNA binding"/>
    <property type="evidence" value="ECO:0007669"/>
    <property type="project" value="UniProtKB-KW"/>
</dbReference>
<dbReference type="GO" id="GO:0000160">
    <property type="term" value="P:phosphorelay signal transduction system"/>
    <property type="evidence" value="ECO:0007669"/>
    <property type="project" value="InterPro"/>
</dbReference>
<dbReference type="InterPro" id="IPR016032">
    <property type="entry name" value="Sig_transdc_resp-reg_C-effctor"/>
</dbReference>
<comment type="caution">
    <text evidence="8">The sequence shown here is derived from an EMBL/GenBank/DDBJ whole genome shotgun (WGS) entry which is preliminary data.</text>
</comment>
<sequence>MHGAAGPGRILSMTAAAELRIILAEDHYLVREGTRRLLESSGEIEVVAAVGTADELLDAARRLGPDVVVTDIRMPGSADLVRPGMEGIDAAHRIRAASRDIGVVVLSQFSDAMFALDLFRDGTEGRAYLLKDRVGDLDELLGAIRSVAAGGSVIDPKVVEGLLAKRGVSDRPPPAELTPRELDVLREMAHGLSNGGIARALHLSVSAIEKHVNSIFMKLALENSPDTHRRVAAVITYLGSA</sequence>
<dbReference type="SUPFAM" id="SSF52172">
    <property type="entry name" value="CheY-like"/>
    <property type="match status" value="1"/>
</dbReference>
<dbReference type="SMART" id="SM00448">
    <property type="entry name" value="REC"/>
    <property type="match status" value="1"/>
</dbReference>
<evidence type="ECO:0000256" key="4">
    <source>
        <dbReference type="ARBA" id="ARBA00023163"/>
    </source>
</evidence>
<evidence type="ECO:0000313" key="8">
    <source>
        <dbReference type="EMBL" id="GIH90889.1"/>
    </source>
</evidence>